<evidence type="ECO:0000313" key="2">
    <source>
        <dbReference type="Proteomes" id="UP000286415"/>
    </source>
</evidence>
<comment type="caution">
    <text evidence="1">The sequence shown here is derived from an EMBL/GenBank/DDBJ whole genome shotgun (WGS) entry which is preliminary data.</text>
</comment>
<reference evidence="1 2" key="2">
    <citation type="journal article" date="2021" name="Genomics">
        <title>High-quality reference genome for Clonorchis sinensis.</title>
        <authorList>
            <person name="Young N.D."/>
            <person name="Stroehlein A.J."/>
            <person name="Kinkar L."/>
            <person name="Wang T."/>
            <person name="Sohn W.M."/>
            <person name="Chang B.C.H."/>
            <person name="Kaur P."/>
            <person name="Weisz D."/>
            <person name="Dudchenko O."/>
            <person name="Aiden E.L."/>
            <person name="Korhonen P.K."/>
            <person name="Gasser R.B."/>
        </authorList>
    </citation>
    <scope>NUCLEOTIDE SEQUENCE [LARGE SCALE GENOMIC DNA]</scope>
    <source>
        <strain evidence="1">Cs-k2</strain>
    </source>
</reference>
<organism evidence="1 2">
    <name type="scientific">Clonorchis sinensis</name>
    <name type="common">Chinese liver fluke</name>
    <dbReference type="NCBI Taxonomy" id="79923"/>
    <lineage>
        <taxon>Eukaryota</taxon>
        <taxon>Metazoa</taxon>
        <taxon>Spiralia</taxon>
        <taxon>Lophotrochozoa</taxon>
        <taxon>Platyhelminthes</taxon>
        <taxon>Trematoda</taxon>
        <taxon>Digenea</taxon>
        <taxon>Opisthorchiida</taxon>
        <taxon>Opisthorchiata</taxon>
        <taxon>Opisthorchiidae</taxon>
        <taxon>Clonorchis</taxon>
    </lineage>
</organism>
<dbReference type="Proteomes" id="UP000286415">
    <property type="component" value="Unassembled WGS sequence"/>
</dbReference>
<protein>
    <submittedName>
        <fullName evidence="1">Uncharacterized protein</fullName>
    </submittedName>
</protein>
<proteinExistence type="predicted"/>
<name>A0A8T1MBH8_CLOSI</name>
<accession>A0A8T1MBH8</accession>
<evidence type="ECO:0000313" key="1">
    <source>
        <dbReference type="EMBL" id="KAG5446503.1"/>
    </source>
</evidence>
<dbReference type="OrthoDB" id="6227366at2759"/>
<reference evidence="1 2" key="1">
    <citation type="journal article" date="2018" name="Biotechnol. Adv.">
        <title>Improved genomic resources and new bioinformatic workflow for the carcinogenic parasite Clonorchis sinensis: Biotechnological implications.</title>
        <authorList>
            <person name="Wang D."/>
            <person name="Korhonen P.K."/>
            <person name="Gasser R.B."/>
            <person name="Young N.D."/>
        </authorList>
    </citation>
    <scope>NUCLEOTIDE SEQUENCE [LARGE SCALE GENOMIC DNA]</scope>
    <source>
        <strain evidence="1">Cs-k2</strain>
    </source>
</reference>
<gene>
    <name evidence="1" type="ORF">CSKR_101464</name>
</gene>
<keyword evidence="2" id="KW-1185">Reference proteome</keyword>
<dbReference type="EMBL" id="NIRI02000056">
    <property type="protein sequence ID" value="KAG5446503.1"/>
    <property type="molecule type" value="Genomic_DNA"/>
</dbReference>
<sequence length="131" mass="14642">MGFVLNFIKQLEYSKVFEAGIRISGLFRNIASADPCRCSIKDTLYGARWLKWLEGESTDRNVRGANPTSASRLTLSMLEHLGCIPARVLPSGGMAVRHRKGATAELPPPYFEEHTNLQINLVLRETHLETS</sequence>